<accession>A0A1U9KPJ4</accession>
<protein>
    <submittedName>
        <fullName evidence="1">Uncharacterized protein</fullName>
    </submittedName>
</protein>
<evidence type="ECO:0000313" key="1">
    <source>
        <dbReference type="EMBL" id="AQS87734.1"/>
    </source>
</evidence>
<dbReference type="EMBL" id="CP014691">
    <property type="protein sequence ID" value="AQS87734.1"/>
    <property type="molecule type" value="Genomic_DNA"/>
</dbReference>
<gene>
    <name evidence="1" type="ORF">A0U93_07080</name>
</gene>
<evidence type="ECO:0000313" key="2">
    <source>
        <dbReference type="Proteomes" id="UP000188604"/>
    </source>
</evidence>
<name>A0A1U9KPJ4_9PROT</name>
<dbReference type="Pfam" id="PF05960">
    <property type="entry name" value="DUF885"/>
    <property type="match status" value="1"/>
</dbReference>
<dbReference type="InterPro" id="IPR010281">
    <property type="entry name" value="DUF885"/>
</dbReference>
<dbReference type="RefSeq" id="WP_077806726.1">
    <property type="nucleotide sequence ID" value="NZ_BJXS01000002.1"/>
</dbReference>
<organism evidence="1 2">
    <name type="scientific">Neoasaia chiangmaiensis</name>
    <dbReference type="NCBI Taxonomy" id="320497"/>
    <lineage>
        <taxon>Bacteria</taxon>
        <taxon>Pseudomonadati</taxon>
        <taxon>Pseudomonadota</taxon>
        <taxon>Alphaproteobacteria</taxon>
        <taxon>Acetobacterales</taxon>
        <taxon>Acetobacteraceae</taxon>
        <taxon>Neoasaia</taxon>
    </lineage>
</organism>
<reference evidence="1 2" key="1">
    <citation type="submission" date="2016-03" db="EMBL/GenBank/DDBJ databases">
        <title>Acetic acid bacteria sequencing.</title>
        <authorList>
            <person name="Brandt J."/>
            <person name="Jakob F."/>
            <person name="Vogel R.F."/>
        </authorList>
    </citation>
    <scope>NUCLEOTIDE SEQUENCE [LARGE SCALE GENOMIC DNA]</scope>
    <source>
        <strain evidence="1 2">NBRC 101099</strain>
    </source>
</reference>
<dbReference type="AlphaFoldDB" id="A0A1U9KPJ4"/>
<dbReference type="Proteomes" id="UP000188604">
    <property type="component" value="Chromosome"/>
</dbReference>
<dbReference type="STRING" id="320497.A0U93_07080"/>
<dbReference type="OrthoDB" id="7277554at2"/>
<proteinExistence type="predicted"/>
<sequence>MTWRRASARWFLILAGGGAFAILGPQHRAEGAPAPSVVSLFQDWRRFVVPKQVDGAADFSAAALSEKRAGIEPYRRRIDALAASAHNRESQVDLDLIRAEVDGLDFDLRVLQPWSRDPSFYRTVFGEESDVPAHEGQSADVIDLFKYRYPLSAGDAASLANRLRGVPRLLARARVDLQGSNAADLWRYGDRTFTHQEKILSQLLDGSLTMRTFNGHENASLKGAPEAVRKAAQDAMVATREFRDWVKAQAPTKNGPSGVGIENYDWYMQHVQCVPYSWAEQVVLLKRELARADAALAEEEWHHRALPPLKADRTPAAYRAFDDARMATYVNFVMDNRFAPDEARYRAALAAQKIGYVAPGERDFFSNVTSLDPLPLYSHDIHWVELAKIRFEPNADPVRAGAPLFNIYAARSEGFATGFEELVMRAGLYDSEPRGRELVWIMLANRAARGLASLYVQANRMDLAMAGKFHAAHTPRGYSDPDTPLVGFEQMLYLRQPGYGTSYVTGKILMDRTIAEYTQQKGVPGSPATLPDALNAIYGVGIVPWPLVEKALDLKPLTP</sequence>
<keyword evidence="2" id="KW-1185">Reference proteome</keyword>
<dbReference type="KEGG" id="nch:A0U93_07080"/>